<dbReference type="Proteomes" id="UP000192923">
    <property type="component" value="Unassembled WGS sequence"/>
</dbReference>
<dbReference type="STRING" id="1760988.SAMN02949497_1754"/>
<proteinExistence type="predicted"/>
<protein>
    <recommendedName>
        <fullName evidence="3">Phage tail protein (Tail_P2_I)</fullName>
    </recommendedName>
</protein>
<gene>
    <name evidence="1" type="ORF">SAMN02949497_1754</name>
</gene>
<accession>A0A1Y6CUV8</accession>
<keyword evidence="2" id="KW-1185">Reference proteome</keyword>
<sequence length="175" mass="20267">MIDLKLPFWLNGPELDKLRRAALSWWTRAEGWMRWPLGQLDPLTCAEPMLDLLAYQRRVVRFRGEPLPLYRRRVKHAYANAKDSGQTAGFFRIFDRLGIPLLDQRERVDPVDWDVILLVLPDGITSEYGAVLDFIVQEYGRTCRRYRLGGTDTAGVFIAAGETGHTWYYDHAELP</sequence>
<name>A0A1Y6CUV8_9GAMM</name>
<reference evidence="1 2" key="1">
    <citation type="submission" date="2016-12" db="EMBL/GenBank/DDBJ databases">
        <authorList>
            <person name="Song W.-J."/>
            <person name="Kurnit D.M."/>
        </authorList>
    </citation>
    <scope>NUCLEOTIDE SEQUENCE [LARGE SCALE GENOMIC DNA]</scope>
    <source>
        <strain evidence="1 2">175</strain>
    </source>
</reference>
<dbReference type="AlphaFoldDB" id="A0A1Y6CUV8"/>
<dbReference type="EMBL" id="FXAM01000001">
    <property type="protein sequence ID" value="SMF94439.1"/>
    <property type="molecule type" value="Genomic_DNA"/>
</dbReference>
<evidence type="ECO:0000313" key="1">
    <source>
        <dbReference type="EMBL" id="SMF94439.1"/>
    </source>
</evidence>
<organism evidence="1 2">
    <name type="scientific">Methylomagnum ishizawai</name>
    <dbReference type="NCBI Taxonomy" id="1760988"/>
    <lineage>
        <taxon>Bacteria</taxon>
        <taxon>Pseudomonadati</taxon>
        <taxon>Pseudomonadota</taxon>
        <taxon>Gammaproteobacteria</taxon>
        <taxon>Methylococcales</taxon>
        <taxon>Methylococcaceae</taxon>
        <taxon>Methylomagnum</taxon>
    </lineage>
</organism>
<evidence type="ECO:0000313" key="2">
    <source>
        <dbReference type="Proteomes" id="UP000192923"/>
    </source>
</evidence>
<dbReference type="RefSeq" id="WP_085211821.1">
    <property type="nucleotide sequence ID" value="NZ_FXAM01000001.1"/>
</dbReference>
<dbReference type="OrthoDB" id="5674874at2"/>
<evidence type="ECO:0008006" key="3">
    <source>
        <dbReference type="Google" id="ProtNLM"/>
    </source>
</evidence>